<feature type="binding site" evidence="20">
    <location>
        <position position="706"/>
    </location>
    <ligand>
        <name>Mn(2+)</name>
        <dbReference type="ChEBI" id="CHEBI:29035"/>
        <label>2</label>
    </ligand>
</feature>
<evidence type="ECO:0000256" key="1">
    <source>
        <dbReference type="ARBA" id="ARBA00008071"/>
    </source>
</evidence>
<evidence type="ECO:0000256" key="6">
    <source>
        <dbReference type="ARBA" id="ARBA00022741"/>
    </source>
</evidence>
<dbReference type="GO" id="GO:0170057">
    <property type="term" value="F:RNA ligase (GTP) activity"/>
    <property type="evidence" value="ECO:0007669"/>
    <property type="project" value="UniProtKB-EC"/>
</dbReference>
<comment type="catalytic activity">
    <reaction evidence="17">
        <text>a 3'-end 2',3'-cyclophospho-ribonucleotide-RNA + a 5'-end dephospho-ribonucleoside-RNA + GTP + H2O = a ribonucleotidyl-ribonucleotide-RNA + GMP + diphosphate + H(+)</text>
        <dbReference type="Rhea" id="RHEA:68080"/>
        <dbReference type="Rhea" id="RHEA-COMP:10464"/>
        <dbReference type="Rhea" id="RHEA-COMP:13936"/>
        <dbReference type="Rhea" id="RHEA-COMP:17355"/>
        <dbReference type="ChEBI" id="CHEBI:15377"/>
        <dbReference type="ChEBI" id="CHEBI:15378"/>
        <dbReference type="ChEBI" id="CHEBI:33019"/>
        <dbReference type="ChEBI" id="CHEBI:37565"/>
        <dbReference type="ChEBI" id="CHEBI:58115"/>
        <dbReference type="ChEBI" id="CHEBI:83064"/>
        <dbReference type="ChEBI" id="CHEBI:138284"/>
        <dbReference type="ChEBI" id="CHEBI:173118"/>
        <dbReference type="EC" id="6.5.1.8"/>
    </reaction>
</comment>
<dbReference type="InterPro" id="IPR004042">
    <property type="entry name" value="Intein_endonuc_central"/>
</dbReference>
<keyword evidence="10" id="KW-0404">Intron homing</keyword>
<dbReference type="NCBIfam" id="NF038162">
    <property type="entry name" value="RctB_rel_intein"/>
    <property type="match status" value="1"/>
</dbReference>
<organism evidence="24 25">
    <name type="scientific">Candidatus Terraquivivens tikiterensis</name>
    <dbReference type="NCBI Taxonomy" id="1980982"/>
    <lineage>
        <taxon>Archaea</taxon>
        <taxon>Nitrososphaerota</taxon>
        <taxon>Candidatus Wolframiiraptoraceae</taxon>
        <taxon>Candidatus Terraquivivens</taxon>
    </lineage>
</organism>
<dbReference type="GO" id="GO:0004519">
    <property type="term" value="F:endonuclease activity"/>
    <property type="evidence" value="ECO:0007669"/>
    <property type="project" value="UniProtKB-KW"/>
</dbReference>
<keyword evidence="11" id="KW-0651">Protein splicing</keyword>
<dbReference type="SMART" id="SM00306">
    <property type="entry name" value="HintN"/>
    <property type="match status" value="1"/>
</dbReference>
<evidence type="ECO:0000256" key="20">
    <source>
        <dbReference type="PIRSR" id="PIRSR601233-3"/>
    </source>
</evidence>
<dbReference type="GO" id="GO:0005525">
    <property type="term" value="F:GTP binding"/>
    <property type="evidence" value="ECO:0007669"/>
    <property type="project" value="UniProtKB-KW"/>
</dbReference>
<dbReference type="SMART" id="SM00305">
    <property type="entry name" value="HintC"/>
    <property type="match status" value="1"/>
</dbReference>
<feature type="binding site" evidence="20">
    <location>
        <position position="800"/>
    </location>
    <ligand>
        <name>Mn(2+)</name>
        <dbReference type="ChEBI" id="CHEBI:29035"/>
        <label>2</label>
    </ligand>
</feature>
<dbReference type="GO" id="GO:0046872">
    <property type="term" value="F:metal ion binding"/>
    <property type="evidence" value="ECO:0007669"/>
    <property type="project" value="UniProtKB-UniRule"/>
</dbReference>
<feature type="binding site" evidence="19">
    <location>
        <begin position="800"/>
        <end position="801"/>
    </location>
    <ligand>
        <name>GMP</name>
        <dbReference type="ChEBI" id="CHEBI:58115"/>
    </ligand>
</feature>
<comment type="similarity">
    <text evidence="1 21">Belongs to the RtcB family.</text>
</comment>
<evidence type="ECO:0000256" key="15">
    <source>
        <dbReference type="ARBA" id="ARBA00045316"/>
    </source>
</evidence>
<dbReference type="InterPro" id="IPR001233">
    <property type="entry name" value="RtcB"/>
</dbReference>
<evidence type="ECO:0000256" key="12">
    <source>
        <dbReference type="ARBA" id="ARBA00023134"/>
    </source>
</evidence>
<evidence type="ECO:0000256" key="21">
    <source>
        <dbReference type="RuleBase" id="RU371113"/>
    </source>
</evidence>
<dbReference type="InterPro" id="IPR053454">
    <property type="entry name" value="RtcB_ligase"/>
</dbReference>
<keyword evidence="9" id="KW-0068">Autocatalytic cleavage</keyword>
<dbReference type="PANTHER" id="PTHR11118:SF1">
    <property type="entry name" value="RNA-SPLICING LIGASE RTCB HOMOLOG"/>
    <property type="match status" value="1"/>
</dbReference>
<dbReference type="GO" id="GO:0003972">
    <property type="term" value="F:RNA ligase (ATP) activity"/>
    <property type="evidence" value="ECO:0007669"/>
    <property type="project" value="TreeGrafter"/>
</dbReference>
<feature type="binding site" evidence="20">
    <location>
        <position position="674"/>
    </location>
    <ligand>
        <name>Mn(2+)</name>
        <dbReference type="ChEBI" id="CHEBI:29035"/>
        <label>1</label>
    </ligand>
</feature>
<dbReference type="InterPro" id="IPR036025">
    <property type="entry name" value="RtcB-like_sf"/>
</dbReference>
<evidence type="ECO:0000256" key="19">
    <source>
        <dbReference type="PIRSR" id="PIRSR601233-2"/>
    </source>
</evidence>
<dbReference type="NCBIfam" id="TIGR01445">
    <property type="entry name" value="intein_Nterm"/>
    <property type="match status" value="1"/>
</dbReference>
<keyword evidence="3 21" id="KW-0436">Ligase</keyword>
<dbReference type="PANTHER" id="PTHR11118">
    <property type="entry name" value="RNA-SPLICING LIGASE RTCB HOMOLOG"/>
    <property type="match status" value="1"/>
</dbReference>
<accession>A0A2R7Y3F6</accession>
<evidence type="ECO:0000256" key="7">
    <source>
        <dbReference type="ARBA" id="ARBA00022759"/>
    </source>
</evidence>
<dbReference type="GO" id="GO:0006388">
    <property type="term" value="P:tRNA splicing, via endonucleolytic cleavage and ligation"/>
    <property type="evidence" value="ECO:0007669"/>
    <property type="project" value="UniProtKB-ARBA"/>
</dbReference>
<feature type="binding site" evidence="19">
    <location>
        <begin position="673"/>
        <end position="677"/>
    </location>
    <ligand>
        <name>GMP</name>
        <dbReference type="ChEBI" id="CHEBI:58115"/>
    </ligand>
</feature>
<feature type="domain" description="DOD-type homing endonuclease" evidence="23">
    <location>
        <begin position="240"/>
        <end position="398"/>
    </location>
</feature>
<dbReference type="AlphaFoldDB" id="A0A2R7Y3F6"/>
<dbReference type="Gene3D" id="3.90.1860.10">
    <property type="entry name" value="tRNA-splicing ligase RtcB"/>
    <property type="match status" value="2"/>
</dbReference>
<dbReference type="FunFam" id="3.90.1860.10:FF:000001">
    <property type="entry name" value="tRNA-splicing ligase RtcB homolog"/>
    <property type="match status" value="1"/>
</dbReference>
<dbReference type="Gene3D" id="3.10.28.10">
    <property type="entry name" value="Homing endonucleases"/>
    <property type="match status" value="1"/>
</dbReference>
<dbReference type="InterPro" id="IPR003586">
    <property type="entry name" value="Hint_dom_C"/>
</dbReference>
<dbReference type="Proteomes" id="UP000244066">
    <property type="component" value="Unassembled WGS sequence"/>
</dbReference>
<dbReference type="NCBIfam" id="TIGR01443">
    <property type="entry name" value="intein_Cterm"/>
    <property type="match status" value="1"/>
</dbReference>
<dbReference type="InterPro" id="IPR027434">
    <property type="entry name" value="Homing_endonucl"/>
</dbReference>
<evidence type="ECO:0000256" key="2">
    <source>
        <dbReference type="ARBA" id="ARBA00011245"/>
    </source>
</evidence>
<dbReference type="PRINTS" id="PR00379">
    <property type="entry name" value="INTEIN"/>
</dbReference>
<evidence type="ECO:0000256" key="5">
    <source>
        <dbReference type="ARBA" id="ARBA00022723"/>
    </source>
</evidence>
<comment type="caution">
    <text evidence="24">The sequence shown here is derived from an EMBL/GenBank/DDBJ whole genome shotgun (WGS) entry which is preliminary data.</text>
</comment>
<evidence type="ECO:0000313" key="25">
    <source>
        <dbReference type="Proteomes" id="UP000244066"/>
    </source>
</evidence>
<sequence>MNNIPLKRLEENVWVIEKNFKQGMRVPVTIFASQKLLQKMMQDRTLDQGANVAMLPGIYKASIVLPDAHEGYGFPIGGVAAMDASDGVISPGGVGYDINCIPAGTRILTRYGATRPIEELRIGDEVLCIRGCTAEEAKVILRMSRRDKIVLKIRTKSGFDIKVTPDHPILTPMGMVEARLLRIGDRVATYPFEGVAYEEHEERVILPENVFERKVSSELKKRDLLPLTSKNKKLPVLIKLLGYFTGDGTFDGKKVIFYGSKEGLKKLQEDIRLLGYTPSKIHVRKRVSVINGKSTVGREYSVHVPARSFKELLIKLGAPSGNKVETAYEVPSWLFSLPAWMKRLYLASLFGAELDKPRTVNGYNFEPPQLTLTKVEELEDNGRLFLSQITKLLREFGVEVCGINVIRMDKKVKLGLTISEKPSNLVNLWSRIGYEYSPERMRLALAAVAWLKLKEKVPRSREEAEAKAILMLASGTSGGTIIEQTTSEYVDQRSTERQIYEGRLSSPMDPTSFPKFEEWAEKTLEGDIVWDEIESIEPIEFEGEVYDFTVDNEGHSFVAEGFVVSNCGVRLMVTNLTVKDVMPKLRELVDSIFKNVPAGLGSRRRDFRVSSSDLDRIAVEGARYIIEKYGLGWSEDIKHIEEEGTLEGADPSKVSPTAKSRGEPQIGTLGSGNHFLEVQRVDKIFDREAAKLMGITQENQITVLVHTGSRGYGHQICSDYLKVMERAAHKYGIKLPDRELACAPANTPEADQYLKAFACAVNFAFANRQAISHWVRQSFEEVFREPAESLGMKVVYDVAHNIVKLEKHKVNGETKDVYVHRKGATRSFPAGHPLVPSDYRSIGQPVIIPGSMGTASWLLLGNPRAMELSFGSTAHGAGREMSRAGAKRKYTGLTIMKEMESKGIIVRSDSTETLVEEADEAYKNVDDVVEVSHAVGIATKVARMVPIGVIKG</sequence>
<dbReference type="InterPro" id="IPR030934">
    <property type="entry name" value="Intein_C"/>
</dbReference>
<comment type="function">
    <text evidence="15">Essential for tRNA splicing and maturation. Acts by directly joining spliced tRNA halves to mature-sized tRNAs. Joins RNA with 2',3'-cyclic-phosphate or 3'-phosphate ends to RNA with 5'-hydroxy ends.</text>
</comment>
<evidence type="ECO:0000259" key="23">
    <source>
        <dbReference type="PROSITE" id="PS50819"/>
    </source>
</evidence>
<keyword evidence="8" id="KW-0378">Hydrolase</keyword>
<feature type="region of interest" description="Disordered" evidence="22">
    <location>
        <begin position="644"/>
        <end position="666"/>
    </location>
</feature>
<feature type="binding site" evidence="20">
    <location>
        <position position="97"/>
    </location>
    <ligand>
        <name>Mn(2+)</name>
        <dbReference type="ChEBI" id="CHEBI:29035"/>
        <label>1</label>
    </ligand>
</feature>
<evidence type="ECO:0000256" key="18">
    <source>
        <dbReference type="PIRSR" id="PIRSR601233-1"/>
    </source>
</evidence>
<evidence type="ECO:0000256" key="8">
    <source>
        <dbReference type="ARBA" id="ARBA00022801"/>
    </source>
</evidence>
<dbReference type="GO" id="GO:0016539">
    <property type="term" value="P:intein-mediated protein splicing"/>
    <property type="evidence" value="ECO:0007669"/>
    <property type="project" value="InterPro"/>
</dbReference>
<feature type="binding site" evidence="19">
    <location>
        <begin position="849"/>
        <end position="852"/>
    </location>
    <ligand>
        <name>GMP</name>
        <dbReference type="ChEBI" id="CHEBI:58115"/>
    </ligand>
</feature>
<comment type="cofactor">
    <cofactor evidence="20 21">
        <name>Mn(2+)</name>
        <dbReference type="ChEBI" id="CHEBI:29035"/>
    </cofactor>
    <text evidence="20 21">Binds 2 manganese ions per subunit.</text>
</comment>
<feature type="binding site" evidence="19">
    <location>
        <position position="856"/>
    </location>
    <ligand>
        <name>GMP</name>
        <dbReference type="ChEBI" id="CHEBI:58115"/>
    </ligand>
</feature>
<evidence type="ECO:0000256" key="4">
    <source>
        <dbReference type="ARBA" id="ARBA00022722"/>
    </source>
</evidence>
<evidence type="ECO:0000256" key="3">
    <source>
        <dbReference type="ARBA" id="ARBA00022598"/>
    </source>
</evidence>
<dbReference type="PROSITE" id="PS50817">
    <property type="entry name" value="INTEIN_N_TER"/>
    <property type="match status" value="1"/>
</dbReference>
<feature type="active site" description="GMP-histidine intermediate" evidence="18">
    <location>
        <position position="875"/>
    </location>
</feature>
<dbReference type="InterPro" id="IPR006142">
    <property type="entry name" value="INTEIN"/>
</dbReference>
<protein>
    <recommendedName>
        <fullName evidence="14 21">tRNA-splicing ligase RtcB</fullName>
        <ecNumber evidence="21">6.5.1.-</ecNumber>
    </recommendedName>
</protein>
<keyword evidence="6 19" id="KW-0547">Nucleotide-binding</keyword>
<evidence type="ECO:0000256" key="14">
    <source>
        <dbReference type="ARBA" id="ARBA00033766"/>
    </source>
</evidence>
<dbReference type="PROSITE" id="PS50818">
    <property type="entry name" value="INTEIN_C_TER"/>
    <property type="match status" value="1"/>
</dbReference>
<dbReference type="SUPFAM" id="SSF51294">
    <property type="entry name" value="Hedgehog/intein (Hint) domain"/>
    <property type="match status" value="1"/>
</dbReference>
<evidence type="ECO:0000256" key="10">
    <source>
        <dbReference type="ARBA" id="ARBA00022886"/>
    </source>
</evidence>
<dbReference type="InterPro" id="IPR003587">
    <property type="entry name" value="Hint_dom_N"/>
</dbReference>
<keyword evidence="4" id="KW-0540">Nuclease</keyword>
<feature type="binding site" evidence="19">
    <location>
        <begin position="875"/>
        <end position="878"/>
    </location>
    <ligand>
        <name>GMP</name>
        <dbReference type="ChEBI" id="CHEBI:58115"/>
    </ligand>
</feature>
<dbReference type="InterPro" id="IPR006141">
    <property type="entry name" value="Intein_N"/>
</dbReference>
<proteinExistence type="inferred from homology"/>
<dbReference type="CDD" id="cd00081">
    <property type="entry name" value="Hint"/>
    <property type="match status" value="2"/>
</dbReference>
<evidence type="ECO:0000256" key="11">
    <source>
        <dbReference type="ARBA" id="ARBA00023000"/>
    </source>
</evidence>
<keyword evidence="13 20" id="KW-0464">Manganese</keyword>
<evidence type="ECO:0000256" key="17">
    <source>
        <dbReference type="ARBA" id="ARBA00049514"/>
    </source>
</evidence>
<comment type="catalytic activity">
    <reaction evidence="16">
        <text>a 3'-end 3'-phospho-ribonucleotide-RNA + a 5'-end dephospho-ribonucleoside-RNA + GTP = a ribonucleotidyl-ribonucleotide-RNA + GMP + diphosphate</text>
        <dbReference type="Rhea" id="RHEA:68076"/>
        <dbReference type="Rhea" id="RHEA-COMP:10463"/>
        <dbReference type="Rhea" id="RHEA-COMP:13936"/>
        <dbReference type="Rhea" id="RHEA-COMP:17355"/>
        <dbReference type="ChEBI" id="CHEBI:33019"/>
        <dbReference type="ChEBI" id="CHEBI:37565"/>
        <dbReference type="ChEBI" id="CHEBI:58115"/>
        <dbReference type="ChEBI" id="CHEBI:83062"/>
        <dbReference type="ChEBI" id="CHEBI:138284"/>
        <dbReference type="ChEBI" id="CHEBI:173118"/>
        <dbReference type="EC" id="6.5.1.8"/>
    </reaction>
</comment>
<evidence type="ECO:0000256" key="13">
    <source>
        <dbReference type="ARBA" id="ARBA00023211"/>
    </source>
</evidence>
<dbReference type="EC" id="6.5.1.-" evidence="21"/>
<keyword evidence="12 19" id="KW-0342">GTP-binding</keyword>
<dbReference type="EMBL" id="NDWU01000010">
    <property type="protein sequence ID" value="PUA32044.1"/>
    <property type="molecule type" value="Genomic_DNA"/>
</dbReference>
<dbReference type="Pfam" id="PF01139">
    <property type="entry name" value="RtcB"/>
    <property type="match status" value="2"/>
</dbReference>
<evidence type="ECO:0000256" key="16">
    <source>
        <dbReference type="ARBA" id="ARBA00047746"/>
    </source>
</evidence>
<evidence type="ECO:0000313" key="24">
    <source>
        <dbReference type="EMBL" id="PUA32044.1"/>
    </source>
</evidence>
<feature type="binding site" evidence="19">
    <location>
        <position position="951"/>
    </location>
    <ligand>
        <name>GMP</name>
        <dbReference type="ChEBI" id="CHEBI:58115"/>
    </ligand>
</feature>
<gene>
    <name evidence="21" type="primary">rtcB</name>
    <name evidence="24" type="ORF">B9J98_04685</name>
</gene>
<evidence type="ECO:0000256" key="9">
    <source>
        <dbReference type="ARBA" id="ARBA00022813"/>
    </source>
</evidence>
<comment type="subunit">
    <text evidence="2 21">Monomer.</text>
</comment>
<keyword evidence="7" id="KW-0255">Endonuclease</keyword>
<name>A0A2R7Y3F6_9ARCH</name>
<dbReference type="SUPFAM" id="SSF103365">
    <property type="entry name" value="Hypothetical protein PH1602"/>
    <property type="match status" value="2"/>
</dbReference>
<dbReference type="GO" id="GO:0006314">
    <property type="term" value="P:intron homing"/>
    <property type="evidence" value="ECO:0007669"/>
    <property type="project" value="UniProtKB-KW"/>
</dbReference>
<dbReference type="GO" id="GO:0016787">
    <property type="term" value="F:hydrolase activity"/>
    <property type="evidence" value="ECO:0007669"/>
    <property type="project" value="UniProtKB-KW"/>
</dbReference>
<evidence type="ECO:0000256" key="22">
    <source>
        <dbReference type="SAM" id="MobiDB-lite"/>
    </source>
</evidence>
<reference evidence="24 25" key="1">
    <citation type="submission" date="2017-04" db="EMBL/GenBank/DDBJ databases">
        <title>Draft Aigarchaeota genome from a New Zealand hot spring.</title>
        <authorList>
            <person name="Reysenbach A.-L."/>
            <person name="Donaho J.A."/>
            <person name="Gerhart J."/>
            <person name="Kelley J.F."/>
            <person name="Kouba K."/>
            <person name="Podar M."/>
            <person name="Stott M."/>
        </authorList>
    </citation>
    <scope>NUCLEOTIDE SEQUENCE [LARGE SCALE GENOMIC DNA]</scope>
    <source>
        <strain evidence="24">NZ13_MG1</strain>
    </source>
</reference>
<keyword evidence="5 20" id="KW-0479">Metal-binding</keyword>
<dbReference type="PROSITE" id="PS50819">
    <property type="entry name" value="INTEIN_ENDONUCLEASE"/>
    <property type="match status" value="1"/>
</dbReference>
<dbReference type="InterPro" id="IPR036844">
    <property type="entry name" value="Hint_dom_sf"/>
</dbReference>